<proteinExistence type="predicted"/>
<dbReference type="InterPro" id="IPR001173">
    <property type="entry name" value="Glyco_trans_2-like"/>
</dbReference>
<reference evidence="3" key="1">
    <citation type="submission" date="2016-10" db="EMBL/GenBank/DDBJ databases">
        <authorList>
            <person name="Varghese N."/>
            <person name="Submissions S."/>
        </authorList>
    </citation>
    <scope>NUCLEOTIDE SEQUENCE [LARGE SCALE GENOMIC DNA]</scope>
    <source>
        <strain evidence="3">CGMCC 1.10784</strain>
    </source>
</reference>
<evidence type="ECO:0000313" key="3">
    <source>
        <dbReference type="Proteomes" id="UP000198855"/>
    </source>
</evidence>
<sequence>MANGLGKGGRKKTGNKLTAMMQVRNEAGRYLEAVLADLSGFVDEIVIVDDASTDDTPELAASFEKVVKLVRNKESLFHKEWLLREQLWRAAEETSPDWLLAVDADEFYEEYTKGTLRELINQDEYDTVSFRMYDFWDSVTHYREDEWWNLHQRPMMTLVRYLPGYHYAYPKRAHHATRLPFTYSAFPGLDTELRIKHFGWAGSAEERRAKYDRYMKLDPLGQWGNLGHYASILEPNPRLIRWQERDRHDE</sequence>
<dbReference type="PANTHER" id="PTHR43630:SF2">
    <property type="entry name" value="GLYCOSYLTRANSFERASE"/>
    <property type="match status" value="1"/>
</dbReference>
<dbReference type="Proteomes" id="UP000198855">
    <property type="component" value="Unassembled WGS sequence"/>
</dbReference>
<name>A0A1I2H234_9BACL</name>
<feature type="domain" description="Glycosyltransferase 2-like" evidence="1">
    <location>
        <begin position="23"/>
        <end position="160"/>
    </location>
</feature>
<keyword evidence="3" id="KW-1185">Reference proteome</keyword>
<evidence type="ECO:0000313" key="2">
    <source>
        <dbReference type="EMBL" id="SFF22876.1"/>
    </source>
</evidence>
<organism evidence="2 3">
    <name type="scientific">Paenibacillus catalpae</name>
    <dbReference type="NCBI Taxonomy" id="1045775"/>
    <lineage>
        <taxon>Bacteria</taxon>
        <taxon>Bacillati</taxon>
        <taxon>Bacillota</taxon>
        <taxon>Bacilli</taxon>
        <taxon>Bacillales</taxon>
        <taxon>Paenibacillaceae</taxon>
        <taxon>Paenibacillus</taxon>
    </lineage>
</organism>
<evidence type="ECO:0000259" key="1">
    <source>
        <dbReference type="Pfam" id="PF00535"/>
    </source>
</evidence>
<accession>A0A1I2H234</accession>
<dbReference type="PANTHER" id="PTHR43630">
    <property type="entry name" value="POLY-BETA-1,6-N-ACETYL-D-GLUCOSAMINE SYNTHASE"/>
    <property type="match status" value="1"/>
</dbReference>
<dbReference type="InterPro" id="IPR029044">
    <property type="entry name" value="Nucleotide-diphossugar_trans"/>
</dbReference>
<dbReference type="AlphaFoldDB" id="A0A1I2H234"/>
<dbReference type="OrthoDB" id="183314at2"/>
<dbReference type="GO" id="GO:0016740">
    <property type="term" value="F:transferase activity"/>
    <property type="evidence" value="ECO:0007669"/>
    <property type="project" value="UniProtKB-KW"/>
</dbReference>
<dbReference type="Gene3D" id="3.90.550.10">
    <property type="entry name" value="Spore Coat Polysaccharide Biosynthesis Protein SpsA, Chain A"/>
    <property type="match status" value="1"/>
</dbReference>
<gene>
    <name evidence="2" type="ORF">SAMN05216378_5578</name>
</gene>
<protein>
    <submittedName>
        <fullName evidence="2">Glycosyltransferase involved in cell wall bisynthesis</fullName>
    </submittedName>
</protein>
<dbReference type="SUPFAM" id="SSF53448">
    <property type="entry name" value="Nucleotide-diphospho-sugar transferases"/>
    <property type="match status" value="1"/>
</dbReference>
<dbReference type="Pfam" id="PF00535">
    <property type="entry name" value="Glycos_transf_2"/>
    <property type="match status" value="1"/>
</dbReference>
<dbReference type="EMBL" id="FOMT01000006">
    <property type="protein sequence ID" value="SFF22876.1"/>
    <property type="molecule type" value="Genomic_DNA"/>
</dbReference>
<dbReference type="STRING" id="1045775.SAMN05216378_5578"/>
<dbReference type="RefSeq" id="WP_091189857.1">
    <property type="nucleotide sequence ID" value="NZ_FOMT01000006.1"/>
</dbReference>
<keyword evidence="2" id="KW-0808">Transferase</keyword>